<dbReference type="Proteomes" id="UP000715441">
    <property type="component" value="Unassembled WGS sequence"/>
</dbReference>
<reference evidence="1 2" key="1">
    <citation type="submission" date="2020-04" db="EMBL/GenBank/DDBJ databases">
        <title>Novel species.</title>
        <authorList>
            <person name="Teo W.F.A."/>
            <person name="Lipun K."/>
            <person name="Srisuk N."/>
            <person name="Duangmal K."/>
        </authorList>
    </citation>
    <scope>NUCLEOTIDE SEQUENCE [LARGE SCALE GENOMIC DNA]</scope>
    <source>
        <strain evidence="1 2">K13G38</strain>
    </source>
</reference>
<gene>
    <name evidence="1" type="ORF">HFP15_07735</name>
</gene>
<keyword evidence="2" id="KW-1185">Reference proteome</keyword>
<dbReference type="RefSeq" id="WP_168512961.1">
    <property type="nucleotide sequence ID" value="NZ_JAAXLS010000003.1"/>
</dbReference>
<evidence type="ECO:0000313" key="1">
    <source>
        <dbReference type="EMBL" id="NKQ52770.1"/>
    </source>
</evidence>
<evidence type="ECO:0000313" key="2">
    <source>
        <dbReference type="Proteomes" id="UP000715441"/>
    </source>
</evidence>
<name>A0ABX1IZ18_9PSEU</name>
<sequence>MTDLTMTAITGAVALGHTGDTAGARETLRGLWLRHHDPPRHRVVISPW</sequence>
<comment type="caution">
    <text evidence="1">The sequence shown here is derived from an EMBL/GenBank/DDBJ whole genome shotgun (WGS) entry which is preliminary data.</text>
</comment>
<proteinExistence type="predicted"/>
<dbReference type="EMBL" id="JAAXLS010000003">
    <property type="protein sequence ID" value="NKQ52770.1"/>
    <property type="molecule type" value="Genomic_DNA"/>
</dbReference>
<accession>A0ABX1IZ18</accession>
<organism evidence="1 2">
    <name type="scientific">Amycolatopsis acididurans</name>
    <dbReference type="NCBI Taxonomy" id="2724524"/>
    <lineage>
        <taxon>Bacteria</taxon>
        <taxon>Bacillati</taxon>
        <taxon>Actinomycetota</taxon>
        <taxon>Actinomycetes</taxon>
        <taxon>Pseudonocardiales</taxon>
        <taxon>Pseudonocardiaceae</taxon>
        <taxon>Amycolatopsis</taxon>
    </lineage>
</organism>
<protein>
    <submittedName>
        <fullName evidence="1">Uncharacterized protein</fullName>
    </submittedName>
</protein>